<accession>A0A8J2PSJ5</accession>
<dbReference type="AlphaFoldDB" id="A0A8J2PSJ5"/>
<reference evidence="1" key="1">
    <citation type="submission" date="2021-09" db="EMBL/GenBank/DDBJ databases">
        <authorList>
            <consortium name="Pathogen Informatics"/>
        </authorList>
    </citation>
    <scope>NUCLEOTIDE SEQUENCE</scope>
</reference>
<protein>
    <submittedName>
        <fullName evidence="1">Uncharacterized protein</fullName>
    </submittedName>
</protein>
<dbReference type="Proteomes" id="UP000746747">
    <property type="component" value="Unassembled WGS sequence"/>
</dbReference>
<name>A0A8J2PSJ5_9BILA</name>
<comment type="caution">
    <text evidence="1">The sequence shown here is derived from an EMBL/GenBank/DDBJ whole genome shotgun (WGS) entry which is preliminary data.</text>
</comment>
<evidence type="ECO:0000313" key="1">
    <source>
        <dbReference type="EMBL" id="CAG9533674.1"/>
    </source>
</evidence>
<proteinExistence type="predicted"/>
<gene>
    <name evidence="1" type="ORF">CJOHNSTONI_LOCUS3880</name>
</gene>
<organism evidence="1 2">
    <name type="scientific">Cercopithifilaria johnstoni</name>
    <dbReference type="NCBI Taxonomy" id="2874296"/>
    <lineage>
        <taxon>Eukaryota</taxon>
        <taxon>Metazoa</taxon>
        <taxon>Ecdysozoa</taxon>
        <taxon>Nematoda</taxon>
        <taxon>Chromadorea</taxon>
        <taxon>Rhabditida</taxon>
        <taxon>Spirurina</taxon>
        <taxon>Spiruromorpha</taxon>
        <taxon>Filarioidea</taxon>
        <taxon>Onchocercidae</taxon>
        <taxon>Cercopithifilaria</taxon>
    </lineage>
</organism>
<dbReference type="EMBL" id="CAKAEH010001259">
    <property type="protein sequence ID" value="CAG9533674.1"/>
    <property type="molecule type" value="Genomic_DNA"/>
</dbReference>
<sequence length="100" mass="10832">MKSTSAKPIERFGILQGSSFDSIVVANTANTDKQDSDSDVHGLSIFDIVDDDQYKMEPTMINAVVTNGMYATNGALDYPSVGSRLAMTSTLFPVYSKGRE</sequence>
<evidence type="ECO:0000313" key="2">
    <source>
        <dbReference type="Proteomes" id="UP000746747"/>
    </source>
</evidence>
<keyword evidence="2" id="KW-1185">Reference proteome</keyword>